<dbReference type="RefSeq" id="WP_010235022.1">
    <property type="nucleotide sequence ID" value="NZ_JAHWXP010000003.1"/>
</dbReference>
<organism evidence="2 3">
    <name type="scientific">Alteriqipengyuania abyssalis</name>
    <dbReference type="NCBI Taxonomy" id="2860200"/>
    <lineage>
        <taxon>Bacteria</taxon>
        <taxon>Pseudomonadati</taxon>
        <taxon>Pseudomonadota</taxon>
        <taxon>Alphaproteobacteria</taxon>
        <taxon>Sphingomonadales</taxon>
        <taxon>Erythrobacteraceae</taxon>
        <taxon>Alteriqipengyuania</taxon>
    </lineage>
</organism>
<feature type="transmembrane region" description="Helical" evidence="1">
    <location>
        <begin position="16"/>
        <end position="39"/>
    </location>
</feature>
<evidence type="ECO:0000313" key="3">
    <source>
        <dbReference type="Proteomes" id="UP000759298"/>
    </source>
</evidence>
<evidence type="ECO:0000256" key="1">
    <source>
        <dbReference type="SAM" id="Phobius"/>
    </source>
</evidence>
<keyword evidence="1" id="KW-1133">Transmembrane helix</keyword>
<accession>A0ABS7PFJ6</accession>
<name>A0ABS7PFJ6_9SPHN</name>
<gene>
    <name evidence="2" type="ORF">KYN89_11850</name>
</gene>
<keyword evidence="1" id="KW-0472">Membrane</keyword>
<keyword evidence="3" id="KW-1185">Reference proteome</keyword>
<comment type="caution">
    <text evidence="2">The sequence shown here is derived from an EMBL/GenBank/DDBJ whole genome shotgun (WGS) entry which is preliminary data.</text>
</comment>
<dbReference type="InterPro" id="IPR018895">
    <property type="entry name" value="DUF2474"/>
</dbReference>
<reference evidence="2 3" key="1">
    <citation type="submission" date="2021-07" db="EMBL/GenBank/DDBJ databases">
        <title>Alteriqipengyuania abyssalis NZ-12B nov, sp.nov isolated from deep sea sponge in pacific ocean.</title>
        <authorList>
            <person name="Tareen S."/>
            <person name="Wink J."/>
        </authorList>
    </citation>
    <scope>NUCLEOTIDE SEQUENCE [LARGE SCALE GENOMIC DNA]</scope>
    <source>
        <strain evidence="2 3">NZ-12B</strain>
    </source>
</reference>
<evidence type="ECO:0000313" key="2">
    <source>
        <dbReference type="EMBL" id="MBY8337736.1"/>
    </source>
</evidence>
<dbReference type="Pfam" id="PF10617">
    <property type="entry name" value="DUF2474"/>
    <property type="match status" value="1"/>
</dbReference>
<keyword evidence="1" id="KW-0812">Transmembrane</keyword>
<proteinExistence type="predicted"/>
<dbReference type="EMBL" id="JAHWXP010000003">
    <property type="protein sequence ID" value="MBY8337736.1"/>
    <property type="molecule type" value="Genomic_DNA"/>
</dbReference>
<sequence length="41" mass="4615">MAEGDVDSPLWKRLGWMAAIWGMSVAVLGAVAFLIRWWLIP</sequence>
<protein>
    <submittedName>
        <fullName evidence="2">DUF2474 domain-containing protein</fullName>
    </submittedName>
</protein>
<dbReference type="Proteomes" id="UP000759298">
    <property type="component" value="Unassembled WGS sequence"/>
</dbReference>